<dbReference type="InterPro" id="IPR016166">
    <property type="entry name" value="FAD-bd_PCMH"/>
</dbReference>
<feature type="binding site" evidence="5">
    <location>
        <begin position="270"/>
        <end position="276"/>
    </location>
    <ligand>
        <name>FAD</name>
        <dbReference type="ChEBI" id="CHEBI:57692"/>
    </ligand>
</feature>
<dbReference type="InterPro" id="IPR006094">
    <property type="entry name" value="Oxid_FAD_bind_N"/>
</dbReference>
<dbReference type="Gene3D" id="3.30.465.10">
    <property type="match status" value="1"/>
</dbReference>
<dbReference type="InterPro" id="IPR025650">
    <property type="entry name" value="Alkyl-DHAP_Synthase"/>
</dbReference>
<reference evidence="9" key="1">
    <citation type="submission" date="2016-06" db="EMBL/GenBank/DDBJ databases">
        <title>Draft genome of Moraxella osloensis CCUG 67237.</title>
        <authorList>
            <person name="Salva-Serra F."/>
            <person name="Engstrom-Jakobsson H."/>
            <person name="Thorell K."/>
            <person name="Gonzales-Siles L."/>
            <person name="Karlsson R."/>
            <person name="Boulund F."/>
            <person name="Engstrand L."/>
            <person name="Kristiansson E."/>
            <person name="Moore E."/>
        </authorList>
    </citation>
    <scope>NUCLEOTIDE SEQUENCE [LARGE SCALE GENOMIC DNA]</scope>
    <source>
        <strain evidence="9">CCUG 67237</strain>
    </source>
</reference>
<dbReference type="EMBL" id="CP024178">
    <property type="protein sequence ID" value="ATQ84279.1"/>
    <property type="molecule type" value="Genomic_DNA"/>
</dbReference>
<keyword evidence="2" id="KW-0285">Flavoprotein</keyword>
<accession>A0A1B8PYY7</accession>
<geneLocation type="plasmid" evidence="8">
    <name>pYHS2</name>
</geneLocation>
<comment type="similarity">
    <text evidence="1">Belongs to the FAD-binding oxidoreductase/transferase type 4 family.</text>
</comment>
<dbReference type="Gene3D" id="3.30.43.10">
    <property type="entry name" value="Uridine Diphospho-n-acetylenolpyruvylglucosamine Reductase, domain 2"/>
    <property type="match status" value="1"/>
</dbReference>
<reference evidence="8" key="2">
    <citation type="submission" date="2017-10" db="EMBL/GenBank/DDBJ databases">
        <title>Complete Genome Sequence from Moraxella oslensis YHS isolated from human skin.</title>
        <authorList>
            <person name="Lee K."/>
            <person name="Lim J.Y."/>
            <person name="Hwang I."/>
        </authorList>
    </citation>
    <scope>NUCLEOTIDE SEQUENCE</scope>
    <source>
        <strain evidence="8">YHS</strain>
        <plasmid evidence="8">pYHS2</plasmid>
    </source>
</reference>
<protein>
    <submittedName>
        <fullName evidence="8">FAD-binding oxidoreductase</fullName>
    </submittedName>
    <submittedName>
        <fullName evidence="9">FAD-linked oxidase</fullName>
    </submittedName>
</protein>
<comment type="cofactor">
    <cofactor evidence="5">
        <name>FAD</name>
        <dbReference type="ChEBI" id="CHEBI:57692"/>
    </cofactor>
</comment>
<dbReference type="Pfam" id="PF01565">
    <property type="entry name" value="FAD_binding_4"/>
    <property type="match status" value="1"/>
</dbReference>
<dbReference type="PANTHER" id="PTHR46568:SF1">
    <property type="entry name" value="ALKYLDIHYDROXYACETONEPHOSPHATE SYNTHASE, PEROXISOMAL"/>
    <property type="match status" value="1"/>
</dbReference>
<dbReference type="InterPro" id="IPR016164">
    <property type="entry name" value="FAD-linked_Oxase-like_C"/>
</dbReference>
<dbReference type="RefSeq" id="WP_065263975.1">
    <property type="nucleotide sequence ID" value="NZ_JBFTEY010000010.1"/>
</dbReference>
<dbReference type="EMBL" id="LZMT01000041">
    <property type="protein sequence ID" value="OBX61559.1"/>
    <property type="molecule type" value="Genomic_DNA"/>
</dbReference>
<keyword evidence="8" id="KW-0614">Plasmid</keyword>
<dbReference type="AlphaFoldDB" id="A0A1B8PYY7"/>
<feature type="binding site" evidence="5">
    <location>
        <begin position="136"/>
        <end position="142"/>
    </location>
    <ligand>
        <name>FAD</name>
        <dbReference type="ChEBI" id="CHEBI:57692"/>
    </ligand>
</feature>
<feature type="site" description="Important for enzyme activity" evidence="6">
    <location>
        <position position="321"/>
    </location>
</feature>
<dbReference type="SUPFAM" id="SSF56176">
    <property type="entry name" value="FAD-binding/transporter-associated domain-like"/>
    <property type="match status" value="1"/>
</dbReference>
<dbReference type="GO" id="GO:0071949">
    <property type="term" value="F:FAD binding"/>
    <property type="evidence" value="ECO:0007669"/>
    <property type="project" value="InterPro"/>
</dbReference>
<dbReference type="GO" id="GO:0008609">
    <property type="term" value="F:alkylglycerone-phosphate synthase activity"/>
    <property type="evidence" value="ECO:0007669"/>
    <property type="project" value="InterPro"/>
</dbReference>
<evidence type="ECO:0000256" key="1">
    <source>
        <dbReference type="ARBA" id="ARBA00008000"/>
    </source>
</evidence>
<dbReference type="Pfam" id="PF02913">
    <property type="entry name" value="FAD-oxidase_C"/>
    <property type="match status" value="1"/>
</dbReference>
<dbReference type="InterPro" id="IPR016167">
    <property type="entry name" value="FAD-bd_PCMH_sub1"/>
</dbReference>
<organism evidence="9">
    <name type="scientific">Faucicola osloensis</name>
    <name type="common">Moraxella osloensis</name>
    <dbReference type="NCBI Taxonomy" id="34062"/>
    <lineage>
        <taxon>Bacteria</taxon>
        <taxon>Pseudomonadati</taxon>
        <taxon>Pseudomonadota</taxon>
        <taxon>Gammaproteobacteria</taxon>
        <taxon>Moraxellales</taxon>
        <taxon>Moraxellaceae</taxon>
        <taxon>Faucicola</taxon>
    </lineage>
</organism>
<evidence type="ECO:0000259" key="7">
    <source>
        <dbReference type="PROSITE" id="PS51387"/>
    </source>
</evidence>
<evidence type="ECO:0000256" key="4">
    <source>
        <dbReference type="PIRSR" id="PIRSR625650-1"/>
    </source>
</evidence>
<dbReference type="InterPro" id="IPR016169">
    <property type="entry name" value="FAD-bd_PCMH_sub2"/>
</dbReference>
<evidence type="ECO:0000256" key="2">
    <source>
        <dbReference type="ARBA" id="ARBA00022630"/>
    </source>
</evidence>
<proteinExistence type="inferred from homology"/>
<dbReference type="Gene3D" id="3.30.70.3450">
    <property type="match status" value="1"/>
</dbReference>
<evidence type="ECO:0000256" key="3">
    <source>
        <dbReference type="ARBA" id="ARBA00022827"/>
    </source>
</evidence>
<feature type="active site" description="Proton donor/acceptor" evidence="4">
    <location>
        <position position="467"/>
    </location>
</feature>
<evidence type="ECO:0000256" key="6">
    <source>
        <dbReference type="PIRSR" id="PIRSR625650-4"/>
    </source>
</evidence>
<dbReference type="GO" id="GO:0008610">
    <property type="term" value="P:lipid biosynthetic process"/>
    <property type="evidence" value="ECO:0007669"/>
    <property type="project" value="InterPro"/>
</dbReference>
<dbReference type="Gene3D" id="3.30.300.330">
    <property type="match status" value="1"/>
</dbReference>
<keyword evidence="3 5" id="KW-0274">FAD</keyword>
<dbReference type="InterPro" id="IPR004113">
    <property type="entry name" value="FAD-bd_oxidored_4_C"/>
</dbReference>
<feature type="domain" description="FAD-binding PCMH-type" evidence="7">
    <location>
        <begin position="104"/>
        <end position="286"/>
    </location>
</feature>
<dbReference type="InterPro" id="IPR036318">
    <property type="entry name" value="FAD-bd_PCMH-like_sf"/>
</dbReference>
<evidence type="ECO:0000313" key="9">
    <source>
        <dbReference type="EMBL" id="OBX61559.1"/>
    </source>
</evidence>
<evidence type="ECO:0000313" key="8">
    <source>
        <dbReference type="EMBL" id="ATQ84279.1"/>
    </source>
</evidence>
<gene>
    <name evidence="9" type="ORF">A9299_11655</name>
    <name evidence="8" type="ORF">YHS_10065</name>
</gene>
<sequence>MNNNETPRETLSKRKPLRFWGWGYDHEELTTDETQLIDAMVKTFFPVDLTEVSEPQLDEFDLRPPRFDIPANLSHLLSSSTYDRLVHSYGKSFADTARMFMREVPNPPDAVAFPESEEDISAIMEFAQTNNIAVIPFGGGTSVCGGVEADVGDQYQGTITVDMERFNKIIEVDEVSRTARIQGGMLGPDIDAALKPYGLTLRHFLQSYQFSTLGGWIATRAGGHFATLYTHIDDMVESTRMVTPQGVMQTRRLPGSGAGPSPDRMVIGSEGILGIITEASVRLHSRPKYKATASITFDDFMDGVETVRKISQAGLYPTNCRLLDPEESISVDPMNPITTLVVGFESGDHPVDTRMSRALEIAKECKGKFDEKAVVNQSENSAKAEQEETAADLWKNAFIRLPYYKNHLIRYGIIGDTFETSIPWEKFGDFYRGIKSDISSIIKEATGYDGLVSCRFTHVYPDGPAVYISFLALGDKDGNMKNALDNWCKIKQVANTQVVARGGTVTHHHAVGRDHRGGYEKQMPPLFLTALGAAKESMDPQGVLNPGVLIDPVGKSVGITGAMQDYPVKE</sequence>
<dbReference type="PROSITE" id="PS51387">
    <property type="entry name" value="FAD_PCMH"/>
    <property type="match status" value="1"/>
</dbReference>
<dbReference type="PANTHER" id="PTHR46568">
    <property type="entry name" value="ALKYLDIHYDROXYACETONEPHOSPHATE SYNTHASE, PEROXISOMAL"/>
    <property type="match status" value="1"/>
</dbReference>
<dbReference type="SUPFAM" id="SSF55103">
    <property type="entry name" value="FAD-linked oxidases, C-terminal domain"/>
    <property type="match status" value="1"/>
</dbReference>
<name>A0A1B8PYY7_FAUOS</name>
<evidence type="ECO:0000256" key="5">
    <source>
        <dbReference type="PIRSR" id="PIRSR625650-3"/>
    </source>
</evidence>